<comment type="caution">
    <text evidence="2">The sequence shown here is derived from an EMBL/GenBank/DDBJ whole genome shotgun (WGS) entry which is preliminary data.</text>
</comment>
<dbReference type="GO" id="GO:0006935">
    <property type="term" value="P:chemotaxis"/>
    <property type="evidence" value="ECO:0007669"/>
    <property type="project" value="InterPro"/>
</dbReference>
<dbReference type="PROSITE" id="PS50851">
    <property type="entry name" value="CHEW"/>
    <property type="match status" value="1"/>
</dbReference>
<sequence>MESLHSGQYLTFTLGDDSFAIPIEHVLEVLEIEKITRVPRTADYLLGVINVRGSIRPIVDLRTKLNLPPMDRLEDEAYNIIILELFIDNETNVIGIVTDMVDQVVTLKEENIDPAPKIGTRLNRELISGIGKIRDLFLIILDTDYLFSENATNLKTMALPSPAK</sequence>
<evidence type="ECO:0000259" key="1">
    <source>
        <dbReference type="PROSITE" id="PS50851"/>
    </source>
</evidence>
<dbReference type="AlphaFoldDB" id="A0A841R810"/>
<dbReference type="RefSeq" id="WP_184742616.1">
    <property type="nucleotide sequence ID" value="NZ_JACHGJ010000001.1"/>
</dbReference>
<dbReference type="GO" id="GO:0005829">
    <property type="term" value="C:cytosol"/>
    <property type="evidence" value="ECO:0007669"/>
    <property type="project" value="TreeGrafter"/>
</dbReference>
<proteinExistence type="predicted"/>
<name>A0A841R810_9SPIO</name>
<dbReference type="InterPro" id="IPR036061">
    <property type="entry name" value="CheW-like_dom_sf"/>
</dbReference>
<dbReference type="Gene3D" id="2.30.30.40">
    <property type="entry name" value="SH3 Domains"/>
    <property type="match status" value="1"/>
</dbReference>
<protein>
    <submittedName>
        <fullName evidence="2">Purine-binding chemotaxis protein CheW</fullName>
    </submittedName>
</protein>
<dbReference type="Proteomes" id="UP000587760">
    <property type="component" value="Unassembled WGS sequence"/>
</dbReference>
<dbReference type="SUPFAM" id="SSF50341">
    <property type="entry name" value="CheW-like"/>
    <property type="match status" value="1"/>
</dbReference>
<gene>
    <name evidence="2" type="ORF">HNR50_000245</name>
</gene>
<reference evidence="2 3" key="1">
    <citation type="submission" date="2020-08" db="EMBL/GenBank/DDBJ databases">
        <title>Genomic Encyclopedia of Type Strains, Phase IV (KMG-IV): sequencing the most valuable type-strain genomes for metagenomic binning, comparative biology and taxonomic classification.</title>
        <authorList>
            <person name="Goeker M."/>
        </authorList>
    </citation>
    <scope>NUCLEOTIDE SEQUENCE [LARGE SCALE GENOMIC DNA]</scope>
    <source>
        <strain evidence="2 3">DSM 2461</strain>
    </source>
</reference>
<feature type="domain" description="CheW-like" evidence="1">
    <location>
        <begin position="6"/>
        <end position="152"/>
    </location>
</feature>
<evidence type="ECO:0000313" key="2">
    <source>
        <dbReference type="EMBL" id="MBB6478612.1"/>
    </source>
</evidence>
<organism evidence="2 3">
    <name type="scientific">Spirochaeta isovalerica</name>
    <dbReference type="NCBI Taxonomy" id="150"/>
    <lineage>
        <taxon>Bacteria</taxon>
        <taxon>Pseudomonadati</taxon>
        <taxon>Spirochaetota</taxon>
        <taxon>Spirochaetia</taxon>
        <taxon>Spirochaetales</taxon>
        <taxon>Spirochaetaceae</taxon>
        <taxon>Spirochaeta</taxon>
    </lineage>
</organism>
<dbReference type="PANTHER" id="PTHR22617:SF23">
    <property type="entry name" value="CHEMOTAXIS PROTEIN CHEW"/>
    <property type="match status" value="1"/>
</dbReference>
<dbReference type="Gene3D" id="2.40.50.180">
    <property type="entry name" value="CheA-289, Domain 4"/>
    <property type="match status" value="1"/>
</dbReference>
<dbReference type="SMART" id="SM00260">
    <property type="entry name" value="CheW"/>
    <property type="match status" value="1"/>
</dbReference>
<accession>A0A841R810</accession>
<keyword evidence="3" id="KW-1185">Reference proteome</keyword>
<dbReference type="EMBL" id="JACHGJ010000001">
    <property type="protein sequence ID" value="MBB6478612.1"/>
    <property type="molecule type" value="Genomic_DNA"/>
</dbReference>
<dbReference type="Pfam" id="PF01584">
    <property type="entry name" value="CheW"/>
    <property type="match status" value="1"/>
</dbReference>
<evidence type="ECO:0000313" key="3">
    <source>
        <dbReference type="Proteomes" id="UP000587760"/>
    </source>
</evidence>
<dbReference type="GO" id="GO:0007165">
    <property type="term" value="P:signal transduction"/>
    <property type="evidence" value="ECO:0007669"/>
    <property type="project" value="InterPro"/>
</dbReference>
<dbReference type="InterPro" id="IPR002545">
    <property type="entry name" value="CheW-lke_dom"/>
</dbReference>
<dbReference type="InterPro" id="IPR039315">
    <property type="entry name" value="CheW"/>
</dbReference>
<dbReference type="PANTHER" id="PTHR22617">
    <property type="entry name" value="CHEMOTAXIS SENSOR HISTIDINE KINASE-RELATED"/>
    <property type="match status" value="1"/>
</dbReference>